<dbReference type="RefSeq" id="WP_143269234.1">
    <property type="nucleotide sequence ID" value="NZ_FUHW01000024.1"/>
</dbReference>
<dbReference type="Proteomes" id="UP000195913">
    <property type="component" value="Unassembled WGS sequence"/>
</dbReference>
<dbReference type="AlphaFoldDB" id="A0A1R4FX92"/>
<proteinExistence type="predicted"/>
<reference evidence="1 2" key="1">
    <citation type="submission" date="2017-02" db="EMBL/GenBank/DDBJ databases">
        <authorList>
            <person name="Peterson S.W."/>
        </authorList>
    </citation>
    <scope>NUCLEOTIDE SEQUENCE [LARGE SCALE GENOMIC DNA]</scope>
    <source>
        <strain evidence="1 2">B Ar 00.02</strain>
    </source>
</reference>
<protein>
    <recommendedName>
        <fullName evidence="3">Asp23/Gls24 family envelope stress response protein</fullName>
    </recommendedName>
</protein>
<evidence type="ECO:0000313" key="2">
    <source>
        <dbReference type="Proteomes" id="UP000195913"/>
    </source>
</evidence>
<gene>
    <name evidence="1" type="ORF">FM101_06280</name>
</gene>
<keyword evidence="2" id="KW-1185">Reference proteome</keyword>
<name>A0A1R4FX92_9MICC</name>
<evidence type="ECO:0000313" key="1">
    <source>
        <dbReference type="EMBL" id="SJM60457.1"/>
    </source>
</evidence>
<evidence type="ECO:0008006" key="3">
    <source>
        <dbReference type="Google" id="ProtNLM"/>
    </source>
</evidence>
<sequence length="191" mass="21097">MEMTTGGEEVPACDRSEEDIWERLDLPPDEHELSCPHCQEQRRRLQPLLLATRRLRETPPEEAAEEDAALERIRHTAMDGIRAEIRRGRRLEVLVTPHGPLELSVYVLNEVIRRAADGVQGIKLGRHGTTGTTTDAGLPAVLCHLSVQMNADEQVPEVAERLRAATLAALADELGVVPAAVDITVEDITHD</sequence>
<accession>A0A1R4FX92</accession>
<dbReference type="EMBL" id="FUHW01000024">
    <property type="protein sequence ID" value="SJM60457.1"/>
    <property type="molecule type" value="Genomic_DNA"/>
</dbReference>
<organism evidence="1 2">
    <name type="scientific">Arthrobacter rhombi</name>
    <dbReference type="NCBI Taxonomy" id="71253"/>
    <lineage>
        <taxon>Bacteria</taxon>
        <taxon>Bacillati</taxon>
        <taxon>Actinomycetota</taxon>
        <taxon>Actinomycetes</taxon>
        <taxon>Micrococcales</taxon>
        <taxon>Micrococcaceae</taxon>
        <taxon>Arthrobacter</taxon>
    </lineage>
</organism>